<reference evidence="2 3" key="1">
    <citation type="submission" date="2018-10" db="EMBL/GenBank/DDBJ databases">
        <title>Whole genome sequence of Corynebacterium gottingense DSM 130494T.</title>
        <authorList>
            <person name="Bernier A.-M."/>
            <person name="Bernard K."/>
        </authorList>
    </citation>
    <scope>NUCLEOTIDE SEQUENCE [LARGE SCALE GENOMIC DNA]</scope>
    <source>
        <strain evidence="2 3">DSM 103494</strain>
    </source>
</reference>
<feature type="transmembrane region" description="Helical" evidence="1">
    <location>
        <begin position="40"/>
        <end position="58"/>
    </location>
</feature>
<sequence>MLAAPLRGFNTSNTLFAGVWLVFLAPAIIAVTADHAHAPGFLSAEAGVVLIFCVAYLFS</sequence>
<proteinExistence type="predicted"/>
<keyword evidence="1" id="KW-0472">Membrane</keyword>
<accession>A0ABX9UH57</accession>
<dbReference type="Proteomes" id="UP000266886">
    <property type="component" value="Unassembled WGS sequence"/>
</dbReference>
<keyword evidence="1" id="KW-1133">Transmembrane helix</keyword>
<evidence type="ECO:0000313" key="2">
    <source>
        <dbReference type="EMBL" id="RMD15351.1"/>
    </source>
</evidence>
<protein>
    <submittedName>
        <fullName evidence="2">Sensor histidine kinase</fullName>
    </submittedName>
</protein>
<feature type="non-terminal residue" evidence="2">
    <location>
        <position position="59"/>
    </location>
</feature>
<evidence type="ECO:0000256" key="1">
    <source>
        <dbReference type="SAM" id="Phobius"/>
    </source>
</evidence>
<evidence type="ECO:0000313" key="3">
    <source>
        <dbReference type="Proteomes" id="UP000266886"/>
    </source>
</evidence>
<gene>
    <name evidence="2" type="ORF">EAW56_12035</name>
</gene>
<dbReference type="GO" id="GO:0016301">
    <property type="term" value="F:kinase activity"/>
    <property type="evidence" value="ECO:0007669"/>
    <property type="project" value="UniProtKB-KW"/>
</dbReference>
<organism evidence="2 3">
    <name type="scientific">Corynebacterium gottingense</name>
    <dbReference type="NCBI Taxonomy" id="2041036"/>
    <lineage>
        <taxon>Bacteria</taxon>
        <taxon>Bacillati</taxon>
        <taxon>Actinomycetota</taxon>
        <taxon>Actinomycetes</taxon>
        <taxon>Mycobacteriales</taxon>
        <taxon>Corynebacteriaceae</taxon>
        <taxon>Corynebacterium</taxon>
    </lineage>
</organism>
<dbReference type="EMBL" id="RDRE01000113">
    <property type="protein sequence ID" value="RMD15351.1"/>
    <property type="molecule type" value="Genomic_DNA"/>
</dbReference>
<name>A0ABX9UH57_9CORY</name>
<comment type="caution">
    <text evidence="2">The sequence shown here is derived from an EMBL/GenBank/DDBJ whole genome shotgun (WGS) entry which is preliminary data.</text>
</comment>
<keyword evidence="1" id="KW-0812">Transmembrane</keyword>
<keyword evidence="3" id="KW-1185">Reference proteome</keyword>
<keyword evidence="2" id="KW-0418">Kinase</keyword>
<keyword evidence="2" id="KW-0808">Transferase</keyword>